<name>A0A1X2ITD3_9FUNG</name>
<comment type="subcellular location">
    <subcellularLocation>
        <location evidence="1 6">Nucleus</location>
    </subcellularLocation>
</comment>
<comment type="function">
    <text evidence="6">Plays an important role in the control of DNA replication and the maintenance of replication fork stability.</text>
</comment>
<dbReference type="Proteomes" id="UP000193560">
    <property type="component" value="Unassembled WGS sequence"/>
</dbReference>
<dbReference type="GO" id="GO:0031297">
    <property type="term" value="P:replication fork processing"/>
    <property type="evidence" value="ECO:0007669"/>
    <property type="project" value="UniProtKB-UniRule"/>
</dbReference>
<organism evidence="9 10">
    <name type="scientific">Absidia repens</name>
    <dbReference type="NCBI Taxonomy" id="90262"/>
    <lineage>
        <taxon>Eukaryota</taxon>
        <taxon>Fungi</taxon>
        <taxon>Fungi incertae sedis</taxon>
        <taxon>Mucoromycota</taxon>
        <taxon>Mucoromycotina</taxon>
        <taxon>Mucoromycetes</taxon>
        <taxon>Mucorales</taxon>
        <taxon>Cunninghamellaceae</taxon>
        <taxon>Absidia</taxon>
    </lineage>
</organism>
<comment type="similarity">
    <text evidence="2 6">Belongs to the CSM3 family.</text>
</comment>
<feature type="compositionally biased region" description="Low complexity" evidence="7">
    <location>
        <begin position="22"/>
        <end position="32"/>
    </location>
</feature>
<dbReference type="STRING" id="90262.A0A1X2ITD3"/>
<evidence type="ECO:0000313" key="9">
    <source>
        <dbReference type="EMBL" id="ORZ22023.1"/>
    </source>
</evidence>
<keyword evidence="4 6" id="KW-0539">Nucleus</keyword>
<evidence type="ECO:0000259" key="8">
    <source>
        <dbReference type="Pfam" id="PF07962"/>
    </source>
</evidence>
<dbReference type="AlphaFoldDB" id="A0A1X2ITD3"/>
<feature type="compositionally biased region" description="Polar residues" evidence="7">
    <location>
        <begin position="215"/>
        <end position="236"/>
    </location>
</feature>
<feature type="region of interest" description="Disordered" evidence="7">
    <location>
        <begin position="15"/>
        <end position="58"/>
    </location>
</feature>
<feature type="domain" description="Chromosome segregation in meiosis protein 3" evidence="8">
    <location>
        <begin position="67"/>
        <end position="147"/>
    </location>
</feature>
<dbReference type="OrthoDB" id="437078at2759"/>
<feature type="region of interest" description="Disordered" evidence="7">
    <location>
        <begin position="170"/>
        <end position="283"/>
    </location>
</feature>
<evidence type="ECO:0000313" key="10">
    <source>
        <dbReference type="Proteomes" id="UP000193560"/>
    </source>
</evidence>
<accession>A0A1X2ITD3</accession>
<evidence type="ECO:0000256" key="5">
    <source>
        <dbReference type="ARBA" id="ARBA00023306"/>
    </source>
</evidence>
<dbReference type="Pfam" id="PF07962">
    <property type="entry name" value="Swi3"/>
    <property type="match status" value="1"/>
</dbReference>
<keyword evidence="10" id="KW-1185">Reference proteome</keyword>
<evidence type="ECO:0000256" key="7">
    <source>
        <dbReference type="SAM" id="MobiDB-lite"/>
    </source>
</evidence>
<gene>
    <name evidence="9" type="ORF">BCR42DRAFT_487638</name>
</gene>
<comment type="caution">
    <text evidence="9">The sequence shown here is derived from an EMBL/GenBank/DDBJ whole genome shotgun (WGS) entry which is preliminary data.</text>
</comment>
<sequence>MDEFDIVLDEYDSFLGDKETGNSSDPLDPLSSDNDHNKSKKRTSHDDGNGLDDTTVPLKKQRSKLKKLDYKVLCSPEGLHRLRNETPWLDFKDDNVSENLEKLMKYYKSWAYNIYPRLNFPDFAARVMKTTGNKECKAELRNWRDEYMFKNAGYTGNKYSQDYTAGGLSGLTLEDEDRNSQNSNDKNHPFDDDENNSDENDGDNDDDNDNERRQSQSSPTPVSNHEGTTPRKVTTNADDEAWAAMMDADYDDDDGALFLNPPPPRSYTTQPSIPTSVDDFFAD</sequence>
<dbReference type="EMBL" id="MCGE01000004">
    <property type="protein sequence ID" value="ORZ22023.1"/>
    <property type="molecule type" value="Genomic_DNA"/>
</dbReference>
<dbReference type="GO" id="GO:0031298">
    <property type="term" value="C:replication fork protection complex"/>
    <property type="evidence" value="ECO:0007669"/>
    <property type="project" value="TreeGrafter"/>
</dbReference>
<dbReference type="GO" id="GO:0043111">
    <property type="term" value="P:replication fork arrest"/>
    <property type="evidence" value="ECO:0007669"/>
    <property type="project" value="TreeGrafter"/>
</dbReference>
<evidence type="ECO:0000256" key="4">
    <source>
        <dbReference type="ARBA" id="ARBA00023242"/>
    </source>
</evidence>
<dbReference type="InterPro" id="IPR012923">
    <property type="entry name" value="Csm3"/>
</dbReference>
<dbReference type="GO" id="GO:0000076">
    <property type="term" value="P:DNA replication checkpoint signaling"/>
    <property type="evidence" value="ECO:0007669"/>
    <property type="project" value="UniProtKB-UniRule"/>
</dbReference>
<feature type="compositionally biased region" description="Acidic residues" evidence="7">
    <location>
        <begin position="191"/>
        <end position="209"/>
    </location>
</feature>
<feature type="compositionally biased region" description="Polar residues" evidence="7">
    <location>
        <begin position="266"/>
        <end position="275"/>
    </location>
</feature>
<dbReference type="PANTHER" id="PTHR13220">
    <property type="entry name" value="TIMELESS INTERACTING-RELATED"/>
    <property type="match status" value="1"/>
</dbReference>
<evidence type="ECO:0000256" key="6">
    <source>
        <dbReference type="RuleBase" id="RU366049"/>
    </source>
</evidence>
<keyword evidence="5 6" id="KW-0131">Cell cycle</keyword>
<dbReference type="GO" id="GO:0006974">
    <property type="term" value="P:DNA damage response"/>
    <property type="evidence" value="ECO:0007669"/>
    <property type="project" value="UniProtKB-KW"/>
</dbReference>
<dbReference type="GO" id="GO:0003677">
    <property type="term" value="F:DNA binding"/>
    <property type="evidence" value="ECO:0007669"/>
    <property type="project" value="TreeGrafter"/>
</dbReference>
<reference evidence="9 10" key="1">
    <citation type="submission" date="2016-07" db="EMBL/GenBank/DDBJ databases">
        <title>Pervasive Adenine N6-methylation of Active Genes in Fungi.</title>
        <authorList>
            <consortium name="DOE Joint Genome Institute"/>
            <person name="Mondo S.J."/>
            <person name="Dannebaum R.O."/>
            <person name="Kuo R.C."/>
            <person name="Labutti K."/>
            <person name="Haridas S."/>
            <person name="Kuo A."/>
            <person name="Salamov A."/>
            <person name="Ahrendt S.R."/>
            <person name="Lipzen A."/>
            <person name="Sullivan W."/>
            <person name="Andreopoulos W.B."/>
            <person name="Clum A."/>
            <person name="Lindquist E."/>
            <person name="Daum C."/>
            <person name="Ramamoorthy G.K."/>
            <person name="Gryganskyi A."/>
            <person name="Culley D."/>
            <person name="Magnuson J.K."/>
            <person name="James T.Y."/>
            <person name="O'Malley M.A."/>
            <person name="Stajich J.E."/>
            <person name="Spatafora J.W."/>
            <person name="Visel A."/>
            <person name="Grigoriev I.V."/>
        </authorList>
    </citation>
    <scope>NUCLEOTIDE SEQUENCE [LARGE SCALE GENOMIC DNA]</scope>
    <source>
        <strain evidence="9 10">NRRL 1336</strain>
    </source>
</reference>
<evidence type="ECO:0000256" key="2">
    <source>
        <dbReference type="ARBA" id="ARBA00006075"/>
    </source>
</evidence>
<proteinExistence type="inferred from homology"/>
<dbReference type="InterPro" id="IPR040038">
    <property type="entry name" value="TIPIN/Csm3/Swi3"/>
</dbReference>
<evidence type="ECO:0000256" key="1">
    <source>
        <dbReference type="ARBA" id="ARBA00004123"/>
    </source>
</evidence>
<evidence type="ECO:0000256" key="3">
    <source>
        <dbReference type="ARBA" id="ARBA00022763"/>
    </source>
</evidence>
<keyword evidence="3 6" id="KW-0227">DNA damage</keyword>
<protein>
    <recommendedName>
        <fullName evidence="6">Chromosome segregation in meiosis protein</fullName>
    </recommendedName>
</protein>
<dbReference type="PANTHER" id="PTHR13220:SF11">
    <property type="entry name" value="TIMELESS-INTERACTING PROTEIN"/>
    <property type="match status" value="1"/>
</dbReference>